<sequence>MIPLLIHLITEDDTITRCLLASGLTLAAIRYGRHSVEWGRAKADSDRDISG</sequence>
<gene>
    <name evidence="1" type="ORF">DWB77_03795</name>
</gene>
<organism evidence="1 2">
    <name type="scientific">Streptomyces hundungensis</name>
    <dbReference type="NCBI Taxonomy" id="1077946"/>
    <lineage>
        <taxon>Bacteria</taxon>
        <taxon>Bacillati</taxon>
        <taxon>Actinomycetota</taxon>
        <taxon>Actinomycetes</taxon>
        <taxon>Kitasatosporales</taxon>
        <taxon>Streptomycetaceae</taxon>
        <taxon>Streptomyces</taxon>
    </lineage>
</organism>
<evidence type="ECO:0000313" key="1">
    <source>
        <dbReference type="EMBL" id="AYG81634.1"/>
    </source>
</evidence>
<name>A0A387HDZ4_9ACTN</name>
<keyword evidence="2" id="KW-1185">Reference proteome</keyword>
<dbReference type="AlphaFoldDB" id="A0A387HDZ4"/>
<accession>A0A387HDZ4</accession>
<protein>
    <submittedName>
        <fullName evidence="1">Uncharacterized protein</fullName>
    </submittedName>
</protein>
<proteinExistence type="predicted"/>
<dbReference type="Proteomes" id="UP000271554">
    <property type="component" value="Chromosome"/>
</dbReference>
<reference evidence="1 2" key="1">
    <citation type="submission" date="2018-10" db="EMBL/GenBank/DDBJ databases">
        <title>Relationship between Morphology and Antimicrobial Activity in Streptomyces.</title>
        <authorList>
            <person name="Kang H.J."/>
            <person name="Kim S.B."/>
        </authorList>
    </citation>
    <scope>NUCLEOTIDE SEQUENCE [LARGE SCALE GENOMIC DNA]</scope>
    <source>
        <strain evidence="1 2">BH38</strain>
    </source>
</reference>
<dbReference type="EMBL" id="CP032698">
    <property type="protein sequence ID" value="AYG81634.1"/>
    <property type="molecule type" value="Genomic_DNA"/>
</dbReference>
<dbReference type="KEGG" id="shun:DWB77_03795"/>
<evidence type="ECO:0000313" key="2">
    <source>
        <dbReference type="Proteomes" id="UP000271554"/>
    </source>
</evidence>